<accession>A0A0B7C036</accession>
<name>A0A0B7C036_9EUPU</name>
<protein>
    <submittedName>
        <fullName evidence="1">Uncharacterized protein</fullName>
    </submittedName>
</protein>
<feature type="non-terminal residue" evidence="1">
    <location>
        <position position="72"/>
    </location>
</feature>
<sequence>MIKQTIKMKIKYFFLKSATENFLECHGQKRGKIQTFDKTCISSYIIAGLWPINKILSRKLKHFCKNTTKDAR</sequence>
<proteinExistence type="predicted"/>
<reference evidence="1" key="1">
    <citation type="submission" date="2014-12" db="EMBL/GenBank/DDBJ databases">
        <title>Insight into the proteome of Arion vulgaris.</title>
        <authorList>
            <person name="Aradska J."/>
            <person name="Bulat T."/>
            <person name="Smidak R."/>
            <person name="Sarate P."/>
            <person name="Gangsoo J."/>
            <person name="Sialana F."/>
            <person name="Bilban M."/>
            <person name="Lubec G."/>
        </authorList>
    </citation>
    <scope>NUCLEOTIDE SEQUENCE</scope>
    <source>
        <tissue evidence="1">Skin</tissue>
    </source>
</reference>
<evidence type="ECO:0000313" key="1">
    <source>
        <dbReference type="EMBL" id="CEK98542.1"/>
    </source>
</evidence>
<organism evidence="1">
    <name type="scientific">Arion vulgaris</name>
    <dbReference type="NCBI Taxonomy" id="1028688"/>
    <lineage>
        <taxon>Eukaryota</taxon>
        <taxon>Metazoa</taxon>
        <taxon>Spiralia</taxon>
        <taxon>Lophotrochozoa</taxon>
        <taxon>Mollusca</taxon>
        <taxon>Gastropoda</taxon>
        <taxon>Heterobranchia</taxon>
        <taxon>Euthyneura</taxon>
        <taxon>Panpulmonata</taxon>
        <taxon>Eupulmonata</taxon>
        <taxon>Stylommatophora</taxon>
        <taxon>Helicina</taxon>
        <taxon>Arionoidea</taxon>
        <taxon>Arionidae</taxon>
        <taxon>Arion</taxon>
    </lineage>
</organism>
<dbReference type="AlphaFoldDB" id="A0A0B7C036"/>
<gene>
    <name evidence="1" type="primary">ORF218982</name>
</gene>
<dbReference type="EMBL" id="HACG01051671">
    <property type="protein sequence ID" value="CEK98542.1"/>
    <property type="molecule type" value="Transcribed_RNA"/>
</dbReference>